<dbReference type="PANTHER" id="PTHR33434">
    <property type="entry name" value="DEGV DOMAIN-CONTAINING PROTEIN DR_1986-RELATED"/>
    <property type="match status" value="1"/>
</dbReference>
<accession>A0A0W0GG69</accession>
<dbReference type="RefSeq" id="WP_058438209.1">
    <property type="nucleotide sequence ID" value="NZ_KQ758903.1"/>
</dbReference>
<dbReference type="Pfam" id="PF02645">
    <property type="entry name" value="DegV"/>
    <property type="match status" value="1"/>
</dbReference>
<keyword evidence="3" id="KW-1185">Reference proteome</keyword>
<dbReference type="SUPFAM" id="SSF82549">
    <property type="entry name" value="DAK1/DegV-like"/>
    <property type="match status" value="1"/>
</dbReference>
<dbReference type="PANTHER" id="PTHR33434:SF2">
    <property type="entry name" value="FATTY ACID-BINDING PROTEIN TM_1468"/>
    <property type="match status" value="1"/>
</dbReference>
<gene>
    <name evidence="2" type="ORF">DEALK_03990</name>
</gene>
<reference evidence="2 3" key="1">
    <citation type="submission" date="2015-06" db="EMBL/GenBank/DDBJ databases">
        <title>Genome sequence of the organohalide-respiring Dehalogenimonas alkenigignens type strain (IP3-3T).</title>
        <authorList>
            <person name="Key T.A."/>
            <person name="Richmond D.P."/>
            <person name="Bowman K.S."/>
            <person name="Cho Y.-J."/>
            <person name="Chun J."/>
            <person name="da Costa M.S."/>
            <person name="Rainey F.A."/>
            <person name="Moe W.M."/>
        </authorList>
    </citation>
    <scope>NUCLEOTIDE SEQUENCE [LARGE SCALE GENOMIC DNA]</scope>
    <source>
        <strain evidence="2 3">IP3-3</strain>
    </source>
</reference>
<comment type="caution">
    <text evidence="2">The sequence shown here is derived from an EMBL/GenBank/DDBJ whole genome shotgun (WGS) entry which is preliminary data.</text>
</comment>
<dbReference type="Proteomes" id="UP000053947">
    <property type="component" value="Unassembled WGS sequence"/>
</dbReference>
<dbReference type="EMBL" id="LFDV01000002">
    <property type="protein sequence ID" value="KTB47554.1"/>
    <property type="molecule type" value="Genomic_DNA"/>
</dbReference>
<evidence type="ECO:0000256" key="1">
    <source>
        <dbReference type="ARBA" id="ARBA00023121"/>
    </source>
</evidence>
<dbReference type="AlphaFoldDB" id="A0A0W0GG69"/>
<sequence>MAVKVVTDSTCDLPPEVARDLGITIIPIYVRFGAAVYRDGVDITPGELYPRLVASEEHPATSQPNPEDFAAVYQEVSRDADAIVSIHISSKISGTYNSAVMAVRAADYGCPVEVVDSAYNSAGLGLVALAAARAAKSGAGLAEVLAAARAAVSQVRMFGMFRTMKYLARSGRINRAVAAASSVLNVMPLLTFHDGEIARAGLVRTIGRGMEKIIEFVRKHAPVTEITVVHSRAAEEAEKLRGWLAEFLNPEKILVSELGAGLGVHGGPGVLLVGLRRAG</sequence>
<dbReference type="InterPro" id="IPR003797">
    <property type="entry name" value="DegV"/>
</dbReference>
<evidence type="ECO:0000313" key="3">
    <source>
        <dbReference type="Proteomes" id="UP000053947"/>
    </source>
</evidence>
<dbReference type="OrthoDB" id="9760324at2"/>
<organism evidence="2 3">
    <name type="scientific">Dehalogenimonas alkenigignens</name>
    <dbReference type="NCBI Taxonomy" id="1217799"/>
    <lineage>
        <taxon>Bacteria</taxon>
        <taxon>Bacillati</taxon>
        <taxon>Chloroflexota</taxon>
        <taxon>Dehalococcoidia</taxon>
        <taxon>Dehalococcoidales</taxon>
        <taxon>Dehalococcoidaceae</taxon>
        <taxon>Dehalogenimonas</taxon>
    </lineage>
</organism>
<dbReference type="InterPro" id="IPR043168">
    <property type="entry name" value="DegV_C"/>
</dbReference>
<dbReference type="Gene3D" id="3.40.50.10170">
    <property type="match status" value="1"/>
</dbReference>
<dbReference type="NCBIfam" id="TIGR00762">
    <property type="entry name" value="DegV"/>
    <property type="match status" value="1"/>
</dbReference>
<dbReference type="InterPro" id="IPR050270">
    <property type="entry name" value="DegV_domain_contain"/>
</dbReference>
<evidence type="ECO:0000313" key="2">
    <source>
        <dbReference type="EMBL" id="KTB47554.1"/>
    </source>
</evidence>
<dbReference type="PROSITE" id="PS51482">
    <property type="entry name" value="DEGV"/>
    <property type="match status" value="1"/>
</dbReference>
<keyword evidence="1" id="KW-0446">Lipid-binding</keyword>
<name>A0A0W0GG69_9CHLR</name>
<dbReference type="GO" id="GO:0008289">
    <property type="term" value="F:lipid binding"/>
    <property type="evidence" value="ECO:0007669"/>
    <property type="project" value="UniProtKB-KW"/>
</dbReference>
<dbReference type="Gene3D" id="3.30.1180.10">
    <property type="match status" value="1"/>
</dbReference>
<dbReference type="STRING" id="1217799.DEALK_03990"/>
<proteinExistence type="predicted"/>
<protein>
    <submittedName>
        <fullName evidence="2">EDD domain protein, DegV family</fullName>
    </submittedName>
</protein>